<evidence type="ECO:0000313" key="3">
    <source>
        <dbReference type="WBParaSite" id="maker-uti_cns_0005010-snap-gene-0.5-mRNA-1"/>
    </source>
</evidence>
<dbReference type="PANTHER" id="PTHR47990">
    <property type="entry name" value="2-OXOGLUTARATE (2OG) AND FE(II)-DEPENDENT OXYGENASE SUPERFAMILY PROTEIN-RELATED"/>
    <property type="match status" value="1"/>
</dbReference>
<dbReference type="SUPFAM" id="SSF51197">
    <property type="entry name" value="Clavaminate synthase-like"/>
    <property type="match status" value="2"/>
</dbReference>
<dbReference type="PROSITE" id="PS51471">
    <property type="entry name" value="FE2OG_OXY"/>
    <property type="match status" value="2"/>
</dbReference>
<dbReference type="Proteomes" id="UP000095280">
    <property type="component" value="Unplaced"/>
</dbReference>
<dbReference type="InterPro" id="IPR044861">
    <property type="entry name" value="IPNS-like_FE2OG_OXY"/>
</dbReference>
<proteinExistence type="predicted"/>
<organism evidence="2 3">
    <name type="scientific">Macrostomum lignano</name>
    <dbReference type="NCBI Taxonomy" id="282301"/>
    <lineage>
        <taxon>Eukaryota</taxon>
        <taxon>Metazoa</taxon>
        <taxon>Spiralia</taxon>
        <taxon>Lophotrochozoa</taxon>
        <taxon>Platyhelminthes</taxon>
        <taxon>Rhabditophora</taxon>
        <taxon>Macrostomorpha</taxon>
        <taxon>Macrostomida</taxon>
        <taxon>Macrostomidae</taxon>
        <taxon>Macrostomum</taxon>
    </lineage>
</organism>
<sequence length="537" mass="59270">MLAILYPSIKLTEKAFRLFLSLVNSGPAQADTRNTRLTHRLANRSVMPAETEEIPEIDMSQQSEAVVAEQLVSALTTVGFCYAVGHGVPQETVASAFAESAGFFERPLSEKLRHRRDWRKSTCGYIPPHWASTGDPDEPPVERFSLDAPPDEKEVLDVCHTCDDTVWPSKSFRKASLDLISAAQDLTLRLVRLIGRGLGLSPPDQLADAFAGFATPGNTSELRMLHYPPLPPVTDGTVCGDRCGEHTDYGIITLVFCDSQPGLQVLSRSARYLDANPRPGRVLVNIGDLMQRWTGGRLHSARHRVLAPTDPKLRSQPRYSLVYFTQCDDEYIVRPLLGDPDSFPPVKTGHRPAAAAALTRAETNDGNAALADAFVGFPTPANTSQLRMLHYPPLSTDTNGSASGDRCGEHTDYGCITLVFCDSQPGLQVLSRTGRYLDANPRPGRVLVNIGDLMQRWTGGRLHSARHRVLAPTDPKLRSQPRYSLVYFTHCDDDFTVRPLLGDPDSFPPVKTGEHMRRRFEETFQLGQGIDPQLPPL</sequence>
<dbReference type="Pfam" id="PF03171">
    <property type="entry name" value="2OG-FeII_Oxy"/>
    <property type="match status" value="2"/>
</dbReference>
<dbReference type="WBParaSite" id="maker-uti_cns_0005010-snap-gene-0.5-mRNA-1">
    <property type="protein sequence ID" value="maker-uti_cns_0005010-snap-gene-0.5-mRNA-1"/>
    <property type="gene ID" value="maker-uti_cns_0005010-snap-gene-0.5"/>
</dbReference>
<dbReference type="Pfam" id="PF14226">
    <property type="entry name" value="DIOX_N"/>
    <property type="match status" value="1"/>
</dbReference>
<dbReference type="Gene3D" id="2.60.120.330">
    <property type="entry name" value="B-lactam Antibiotic, Isopenicillin N Synthase, Chain"/>
    <property type="match status" value="2"/>
</dbReference>
<dbReference type="InterPro" id="IPR027443">
    <property type="entry name" value="IPNS-like_sf"/>
</dbReference>
<accession>A0A1I8HAF9</accession>
<dbReference type="InterPro" id="IPR026992">
    <property type="entry name" value="DIOX_N"/>
</dbReference>
<dbReference type="AlphaFoldDB" id="A0A1I8HAF9"/>
<reference evidence="3" key="1">
    <citation type="submission" date="2016-11" db="UniProtKB">
        <authorList>
            <consortium name="WormBaseParasite"/>
        </authorList>
    </citation>
    <scope>IDENTIFICATION</scope>
</reference>
<feature type="domain" description="Fe2OG dioxygenase" evidence="1">
    <location>
        <begin position="218"/>
        <end position="327"/>
    </location>
</feature>
<evidence type="ECO:0000313" key="2">
    <source>
        <dbReference type="Proteomes" id="UP000095280"/>
    </source>
</evidence>
<dbReference type="InterPro" id="IPR005123">
    <property type="entry name" value="Oxoglu/Fe-dep_dioxygenase_dom"/>
</dbReference>
<evidence type="ECO:0000259" key="1">
    <source>
        <dbReference type="PROSITE" id="PS51471"/>
    </source>
</evidence>
<dbReference type="InterPro" id="IPR050231">
    <property type="entry name" value="Iron_ascorbate_oxido_reductase"/>
</dbReference>
<dbReference type="PRINTS" id="PR00682">
    <property type="entry name" value="IPNSYNTHASE"/>
</dbReference>
<keyword evidence="2" id="KW-1185">Reference proteome</keyword>
<feature type="domain" description="Fe2OG dioxygenase" evidence="1">
    <location>
        <begin position="382"/>
        <end position="491"/>
    </location>
</feature>
<protein>
    <submittedName>
        <fullName evidence="3">Fe2OG dioxygenase domain-containing protein</fullName>
    </submittedName>
</protein>
<name>A0A1I8HAF9_9PLAT</name>